<feature type="compositionally biased region" description="Basic and acidic residues" evidence="2">
    <location>
        <begin position="404"/>
        <end position="415"/>
    </location>
</feature>
<evidence type="ECO:0000256" key="1">
    <source>
        <dbReference type="SAM" id="Coils"/>
    </source>
</evidence>
<feature type="compositionally biased region" description="Low complexity" evidence="2">
    <location>
        <begin position="507"/>
        <end position="538"/>
    </location>
</feature>
<dbReference type="EMBL" id="JBICBT010001408">
    <property type="protein sequence ID" value="KAL3068394.1"/>
    <property type="molecule type" value="Genomic_DNA"/>
</dbReference>
<feature type="region of interest" description="Disordered" evidence="2">
    <location>
        <begin position="316"/>
        <end position="676"/>
    </location>
</feature>
<dbReference type="AlphaFoldDB" id="A0ABD2HNU7"/>
<feature type="compositionally biased region" description="Basic and acidic residues" evidence="2">
    <location>
        <begin position="659"/>
        <end position="676"/>
    </location>
</feature>
<protein>
    <submittedName>
        <fullName evidence="3">Uncharacterized protein</fullName>
    </submittedName>
</protein>
<feature type="compositionally biased region" description="Acidic residues" evidence="2">
    <location>
        <begin position="613"/>
        <end position="622"/>
    </location>
</feature>
<name>A0ABD2HNU7_9BILA</name>
<keyword evidence="1" id="KW-0175">Coiled coil</keyword>
<feature type="compositionally biased region" description="Polar residues" evidence="2">
    <location>
        <begin position="324"/>
        <end position="342"/>
    </location>
</feature>
<reference evidence="3 4" key="1">
    <citation type="submission" date="2024-10" db="EMBL/GenBank/DDBJ databases">
        <authorList>
            <person name="Kim D."/>
        </authorList>
    </citation>
    <scope>NUCLEOTIDE SEQUENCE [LARGE SCALE GENOMIC DNA]</scope>
    <source>
        <strain evidence="3">BH-2024</strain>
    </source>
</reference>
<organism evidence="3 4">
    <name type="scientific">Heterodera trifolii</name>
    <dbReference type="NCBI Taxonomy" id="157864"/>
    <lineage>
        <taxon>Eukaryota</taxon>
        <taxon>Metazoa</taxon>
        <taxon>Ecdysozoa</taxon>
        <taxon>Nematoda</taxon>
        <taxon>Chromadorea</taxon>
        <taxon>Rhabditida</taxon>
        <taxon>Tylenchina</taxon>
        <taxon>Tylenchomorpha</taxon>
        <taxon>Tylenchoidea</taxon>
        <taxon>Heteroderidae</taxon>
        <taxon>Heteroderinae</taxon>
        <taxon>Heterodera</taxon>
    </lineage>
</organism>
<feature type="coiled-coil region" evidence="1">
    <location>
        <begin position="749"/>
        <end position="776"/>
    </location>
</feature>
<comment type="caution">
    <text evidence="3">The sequence shown here is derived from an EMBL/GenBank/DDBJ whole genome shotgun (WGS) entry which is preliminary data.</text>
</comment>
<feature type="compositionally biased region" description="Low complexity" evidence="2">
    <location>
        <begin position="467"/>
        <end position="476"/>
    </location>
</feature>
<feature type="compositionally biased region" description="Basic residues" evidence="2">
    <location>
        <begin position="477"/>
        <end position="506"/>
    </location>
</feature>
<sequence>MKTKAMQEEAEKNEQNFEFVCENEGFRYYKDAKTGRQCCLDSAGFWYILNEEKGAFEPMASNFVAEKQAEKPRPKQDKMQSMLKNVERFGIRFDQHGKPVFPKNEKGHFILPKDEKGSPFFPVDDRSVPIFPWDHEKGMPTFPVDDTDEPIFPRNDQNKPIVPVDENDQPIFPVDKTGTYIFPVDESNCPIPALTVYGTRVVPKDEFGNPVIPRDRDGKALIHIASDGVTPLSMGEWKQWKKYYKEQAQVRNFYQQRQQQQPVAVEPAAAAGVGIGAVNYSAMNSMFHPLNLEQQSAYFAADMEMLQRVRRVRPEDVDLPGQMVGQNSTTDQNAKQTANGQTSLEDREEKRKKLLKAQLKSAKMVVPPAAQIPKKVAEEHKKNGTQPKEEPKKDNGKKKQPQVAERRESSGESGKRGRGSGMSRESNSKRALGNSRKRGRESSGDRGRKTMRRTRSRSVKRRRRDSSSSSYSSTSRSRSRSSRSRSYRRSAKRSPARDRRRDRRRSTSNSSRSSSSSSASSSSQYSSSERSHSQSRSFTSDRDEEEERIRDRIIARTLSTSATTTPAISMSAKAALVKQSQPKDDGVAMDEAMEYGPKPPESLEVSTLNSDMEMSEEEEDEKEQNQQQKQRENELPKVNQRINLKREPSVELLNNVPEEGGKEHEKASPPKKADTQNVAEREILFSALEAQPQDVVVAVEHGMSSPPSKVQPQSVVASTTTNTQQMEKVTTTHRQSIFNVEEALVSGDIELIKQCKEKERERYDQLKLQITELVMKKSVHKWNWTQLREAEKRILGSHTERTLSESSEDEAK</sequence>
<dbReference type="Proteomes" id="UP001620626">
    <property type="component" value="Unassembled WGS sequence"/>
</dbReference>
<evidence type="ECO:0000313" key="3">
    <source>
        <dbReference type="EMBL" id="KAL3068394.1"/>
    </source>
</evidence>
<evidence type="ECO:0000313" key="4">
    <source>
        <dbReference type="Proteomes" id="UP001620626"/>
    </source>
</evidence>
<proteinExistence type="predicted"/>
<evidence type="ECO:0000256" key="2">
    <source>
        <dbReference type="SAM" id="MobiDB-lite"/>
    </source>
</evidence>
<feature type="compositionally biased region" description="Basic and acidic residues" evidence="2">
    <location>
        <begin position="375"/>
        <end position="394"/>
    </location>
</feature>
<gene>
    <name evidence="3" type="ORF">niasHT_030685</name>
</gene>
<feature type="compositionally biased region" description="Basic residues" evidence="2">
    <location>
        <begin position="449"/>
        <end position="464"/>
    </location>
</feature>
<feature type="compositionally biased region" description="Polar residues" evidence="2">
    <location>
        <begin position="557"/>
        <end position="568"/>
    </location>
</feature>
<accession>A0ABD2HNU7</accession>
<keyword evidence="4" id="KW-1185">Reference proteome</keyword>